<evidence type="ECO:0000313" key="2">
    <source>
        <dbReference type="EMBL" id="UOP05156.2"/>
    </source>
</evidence>
<reference evidence="2" key="1">
    <citation type="journal article" date="2022" name="Res Sq">
        <title>Evolution of multicellular longitudinally dividing oral cavity symbionts (Neisseriaceae).</title>
        <authorList>
            <person name="Nyongesa S."/>
            <person name="Weber P."/>
            <person name="Bernet E."/>
            <person name="Pullido F."/>
            <person name="Nieckarz M."/>
            <person name="Delaby M."/>
            <person name="Nieves C."/>
            <person name="Viehboeck T."/>
            <person name="Krause N."/>
            <person name="Rivera-Millot A."/>
            <person name="Nakamura A."/>
            <person name="Vischer N."/>
            <person name="VanNieuwenhze M."/>
            <person name="Brun Y."/>
            <person name="Cava F."/>
            <person name="Bulgheresi S."/>
            <person name="Veyrier F."/>
        </authorList>
    </citation>
    <scope>NUCLEOTIDE SEQUENCE</scope>
    <source>
        <strain evidence="2">17694</strain>
    </source>
</reference>
<name>A0A8T9MXL4_9NEIS</name>
<evidence type="ECO:0000256" key="1">
    <source>
        <dbReference type="SAM" id="Phobius"/>
    </source>
</evidence>
<dbReference type="InterPro" id="IPR043130">
    <property type="entry name" value="CDP-OH_PTrfase_TM_dom"/>
</dbReference>
<dbReference type="AlphaFoldDB" id="A0A8T9MXL4"/>
<dbReference type="KEGG" id="ckh:LVJ77_02525"/>
<feature type="transmembrane region" description="Helical" evidence="1">
    <location>
        <begin position="113"/>
        <end position="133"/>
    </location>
</feature>
<dbReference type="EMBL" id="CP091521">
    <property type="protein sequence ID" value="UOP05156.2"/>
    <property type="molecule type" value="Genomic_DNA"/>
</dbReference>
<evidence type="ECO:0000313" key="3">
    <source>
        <dbReference type="Proteomes" id="UP000831534"/>
    </source>
</evidence>
<sequence length="215" mass="22989">MFSTECLKPKLRELLRPLAQQLVNRGISANRLTWAAAGGSLAVGVLLAVFAKAAFLFWLLPLWLLARLVLDVLDGLMAQEFMQESAEGAYWAELGAAAADAALWLPLAVLAGALPVGLLVWLGAVCELCGLLGKVHGYHGRRHDGPMGRSDRMAVLAVLAVWYAVAGSLNAFALLLLWLTVAATAYTCWLRMQNGLRGYGEAQTVAAVADDGDNE</sequence>
<feature type="transmembrane region" description="Helical" evidence="1">
    <location>
        <begin position="154"/>
        <end position="179"/>
    </location>
</feature>
<organism evidence="2 3">
    <name type="scientific">Conchiformibius kuhniae</name>
    <dbReference type="NCBI Taxonomy" id="211502"/>
    <lineage>
        <taxon>Bacteria</taxon>
        <taxon>Pseudomonadati</taxon>
        <taxon>Pseudomonadota</taxon>
        <taxon>Betaproteobacteria</taxon>
        <taxon>Neisseriales</taxon>
        <taxon>Neisseriaceae</taxon>
        <taxon>Conchiformibius</taxon>
    </lineage>
</organism>
<keyword evidence="1" id="KW-0472">Membrane</keyword>
<accession>A0A8T9MXL4</accession>
<dbReference type="Proteomes" id="UP000831534">
    <property type="component" value="Chromosome"/>
</dbReference>
<keyword evidence="3" id="KW-1185">Reference proteome</keyword>
<feature type="transmembrane region" description="Helical" evidence="1">
    <location>
        <begin position="32"/>
        <end position="50"/>
    </location>
</feature>
<proteinExistence type="predicted"/>
<gene>
    <name evidence="2" type="ORF">LVJ77_02525</name>
</gene>
<reference evidence="2" key="2">
    <citation type="submission" date="2024-09" db="EMBL/GenBank/DDBJ databases">
        <authorList>
            <person name="Veyrier F.J."/>
        </authorList>
    </citation>
    <scope>NUCLEOTIDE SEQUENCE</scope>
    <source>
        <strain evidence="2">17694</strain>
    </source>
</reference>
<dbReference type="Gene3D" id="1.20.120.1760">
    <property type="match status" value="1"/>
</dbReference>
<keyword evidence="1" id="KW-0812">Transmembrane</keyword>
<dbReference type="RefSeq" id="WP_051255501.1">
    <property type="nucleotide sequence ID" value="NZ_CP091521.1"/>
</dbReference>
<protein>
    <submittedName>
        <fullName evidence="2">CDP-alcohol phosphatidyltransferase family protein</fullName>
    </submittedName>
</protein>
<keyword evidence="1" id="KW-1133">Transmembrane helix</keyword>